<dbReference type="SUPFAM" id="SSF52980">
    <property type="entry name" value="Restriction endonuclease-like"/>
    <property type="match status" value="1"/>
</dbReference>
<organism evidence="1 2">
    <name type="scientific">Dongia mobilis</name>
    <dbReference type="NCBI Taxonomy" id="578943"/>
    <lineage>
        <taxon>Bacteria</taxon>
        <taxon>Pseudomonadati</taxon>
        <taxon>Pseudomonadota</taxon>
        <taxon>Alphaproteobacteria</taxon>
        <taxon>Rhodospirillales</taxon>
        <taxon>Dongiaceae</taxon>
        <taxon>Dongia</taxon>
    </lineage>
</organism>
<dbReference type="Proteomes" id="UP000295783">
    <property type="component" value="Unassembled WGS sequence"/>
</dbReference>
<protein>
    <recommendedName>
        <fullName evidence="3">DNA repair protein MmcB-related protein</fullName>
    </recommendedName>
</protein>
<keyword evidence="2" id="KW-1185">Reference proteome</keyword>
<proteinExistence type="predicted"/>
<dbReference type="EMBL" id="SNYW01000012">
    <property type="protein sequence ID" value="TDQ78872.1"/>
    <property type="molecule type" value="Genomic_DNA"/>
</dbReference>
<accession>A0A4R6WQP9</accession>
<sequence>MPWTNSEHHGNLSVVQEVGMATGPVFAEHVAAREPDKAGEIARGVARLFADLGFASLAEFPLRAKRRADLVAFNDAGEIVIVEVKSSRADFRADQKWPEYRSFCDRFFFAVAADFPREILPETCGLIVADRHGGAILREAPMVPLNGNRRRAQILQIALCASQRLARLGAPAI</sequence>
<dbReference type="AlphaFoldDB" id="A0A4R6WQP9"/>
<reference evidence="1 2" key="1">
    <citation type="submission" date="2019-03" db="EMBL/GenBank/DDBJ databases">
        <title>Genomic Encyclopedia of Type Strains, Phase III (KMG-III): the genomes of soil and plant-associated and newly described type strains.</title>
        <authorList>
            <person name="Whitman W."/>
        </authorList>
    </citation>
    <scope>NUCLEOTIDE SEQUENCE [LARGE SCALE GENOMIC DNA]</scope>
    <source>
        <strain evidence="1 2">CGMCC 1.7660</strain>
    </source>
</reference>
<evidence type="ECO:0008006" key="3">
    <source>
        <dbReference type="Google" id="ProtNLM"/>
    </source>
</evidence>
<evidence type="ECO:0000313" key="2">
    <source>
        <dbReference type="Proteomes" id="UP000295783"/>
    </source>
</evidence>
<dbReference type="InterPro" id="IPR011335">
    <property type="entry name" value="Restrct_endonuc-II-like"/>
</dbReference>
<evidence type="ECO:0000313" key="1">
    <source>
        <dbReference type="EMBL" id="TDQ78872.1"/>
    </source>
</evidence>
<comment type="caution">
    <text evidence="1">The sequence shown here is derived from an EMBL/GenBank/DDBJ whole genome shotgun (WGS) entry which is preliminary data.</text>
</comment>
<dbReference type="Pfam" id="PF06319">
    <property type="entry name" value="MmcB-like"/>
    <property type="match status" value="1"/>
</dbReference>
<name>A0A4R6WQP9_9PROT</name>
<gene>
    <name evidence="1" type="ORF">A8950_3334</name>
</gene>
<dbReference type="InterPro" id="IPR009394">
    <property type="entry name" value="MmcB-like"/>
</dbReference>